<dbReference type="CDD" id="cd07377">
    <property type="entry name" value="WHTH_GntR"/>
    <property type="match status" value="1"/>
</dbReference>
<dbReference type="SMART" id="SM00895">
    <property type="entry name" value="FCD"/>
    <property type="match status" value="1"/>
</dbReference>
<dbReference type="PANTHER" id="PTHR43537:SF47">
    <property type="entry name" value="REGULATORY PROTEIN GNTR HTH"/>
    <property type="match status" value="1"/>
</dbReference>
<dbReference type="InterPro" id="IPR036390">
    <property type="entry name" value="WH_DNA-bd_sf"/>
</dbReference>
<protein>
    <submittedName>
        <fullName evidence="5">FCD domain-containing protein</fullName>
    </submittedName>
</protein>
<comment type="caution">
    <text evidence="5">The sequence shown here is derived from an EMBL/GenBank/DDBJ whole genome shotgun (WGS) entry which is preliminary data.</text>
</comment>
<dbReference type="Proteomes" id="UP000429595">
    <property type="component" value="Unassembled WGS sequence"/>
</dbReference>
<organism evidence="5 6">
    <name type="scientific">Bacillus aerolatus</name>
    <dbReference type="NCBI Taxonomy" id="2653354"/>
    <lineage>
        <taxon>Bacteria</taxon>
        <taxon>Bacillati</taxon>
        <taxon>Bacillota</taxon>
        <taxon>Bacilli</taxon>
        <taxon>Bacillales</taxon>
        <taxon>Bacillaceae</taxon>
        <taxon>Bacillus</taxon>
    </lineage>
</organism>
<proteinExistence type="predicted"/>
<dbReference type="EMBL" id="WEIO01000004">
    <property type="protein sequence ID" value="KAB7707057.1"/>
    <property type="molecule type" value="Genomic_DNA"/>
</dbReference>
<evidence type="ECO:0000313" key="6">
    <source>
        <dbReference type="Proteomes" id="UP000429595"/>
    </source>
</evidence>
<dbReference type="PRINTS" id="PR00035">
    <property type="entry name" value="HTHGNTR"/>
</dbReference>
<dbReference type="Gene3D" id="1.20.120.530">
    <property type="entry name" value="GntR ligand-binding domain-like"/>
    <property type="match status" value="1"/>
</dbReference>
<gene>
    <name evidence="5" type="ORF">F9802_08550</name>
</gene>
<evidence type="ECO:0000256" key="1">
    <source>
        <dbReference type="ARBA" id="ARBA00023015"/>
    </source>
</evidence>
<sequence length="231" mass="25756">MKIEKTNRISLVEQVVSQMESLIESGAWAVGTRLPPEMELMERFDVSRNTLREAVRALVHGGLLQTKQGSGTRVCSSSVLGAAIERRLHKSNLLETLEVRHALEREAARLAAVRRSEEDVQQLRLQMDACLKAIQANDHQAYVEADIQLHQVIAAASHNNLLIDLYEHMTDALHSSVRNLVELTSCTDVHQRIHGKLVDGIIAQNEDGAAEAVNEYMAHLKETLSKSLEEL</sequence>
<evidence type="ECO:0000256" key="2">
    <source>
        <dbReference type="ARBA" id="ARBA00023125"/>
    </source>
</evidence>
<dbReference type="InterPro" id="IPR008920">
    <property type="entry name" value="TF_FadR/GntR_C"/>
</dbReference>
<evidence type="ECO:0000313" key="5">
    <source>
        <dbReference type="EMBL" id="KAB7707057.1"/>
    </source>
</evidence>
<dbReference type="InterPro" id="IPR036388">
    <property type="entry name" value="WH-like_DNA-bd_sf"/>
</dbReference>
<dbReference type="GO" id="GO:0003677">
    <property type="term" value="F:DNA binding"/>
    <property type="evidence" value="ECO:0007669"/>
    <property type="project" value="UniProtKB-KW"/>
</dbReference>
<dbReference type="InterPro" id="IPR011711">
    <property type="entry name" value="GntR_C"/>
</dbReference>
<dbReference type="SUPFAM" id="SSF46785">
    <property type="entry name" value="Winged helix' DNA-binding domain"/>
    <property type="match status" value="1"/>
</dbReference>
<dbReference type="Gene3D" id="1.10.10.10">
    <property type="entry name" value="Winged helix-like DNA-binding domain superfamily/Winged helix DNA-binding domain"/>
    <property type="match status" value="1"/>
</dbReference>
<dbReference type="GO" id="GO:0003700">
    <property type="term" value="F:DNA-binding transcription factor activity"/>
    <property type="evidence" value="ECO:0007669"/>
    <property type="project" value="InterPro"/>
</dbReference>
<dbReference type="SUPFAM" id="SSF48008">
    <property type="entry name" value="GntR ligand-binding domain-like"/>
    <property type="match status" value="1"/>
</dbReference>
<evidence type="ECO:0000256" key="3">
    <source>
        <dbReference type="ARBA" id="ARBA00023163"/>
    </source>
</evidence>
<dbReference type="Pfam" id="PF00392">
    <property type="entry name" value="GntR"/>
    <property type="match status" value="1"/>
</dbReference>
<keyword evidence="3" id="KW-0804">Transcription</keyword>
<dbReference type="SMART" id="SM00345">
    <property type="entry name" value="HTH_GNTR"/>
    <property type="match status" value="1"/>
</dbReference>
<dbReference type="InterPro" id="IPR000524">
    <property type="entry name" value="Tscrpt_reg_HTH_GntR"/>
</dbReference>
<dbReference type="AlphaFoldDB" id="A0A6I1FLA5"/>
<dbReference type="PROSITE" id="PS50949">
    <property type="entry name" value="HTH_GNTR"/>
    <property type="match status" value="1"/>
</dbReference>
<accession>A0A6I1FLA5</accession>
<dbReference type="Pfam" id="PF07729">
    <property type="entry name" value="FCD"/>
    <property type="match status" value="1"/>
</dbReference>
<dbReference type="RefSeq" id="WP_152150940.1">
    <property type="nucleotide sequence ID" value="NZ_WEIO01000004.1"/>
</dbReference>
<feature type="domain" description="HTH gntR-type" evidence="4">
    <location>
        <begin position="9"/>
        <end position="77"/>
    </location>
</feature>
<evidence type="ECO:0000259" key="4">
    <source>
        <dbReference type="PROSITE" id="PS50949"/>
    </source>
</evidence>
<keyword evidence="2" id="KW-0238">DNA-binding</keyword>
<dbReference type="PANTHER" id="PTHR43537">
    <property type="entry name" value="TRANSCRIPTIONAL REGULATOR, GNTR FAMILY"/>
    <property type="match status" value="1"/>
</dbReference>
<name>A0A6I1FLA5_9BACI</name>
<keyword evidence="1" id="KW-0805">Transcription regulation</keyword>
<keyword evidence="6" id="KW-1185">Reference proteome</keyword>
<reference evidence="5 6" key="1">
    <citation type="submission" date="2019-10" db="EMBL/GenBank/DDBJ databases">
        <title>Bacillus aerolatum sp. nov., isolated from bioaerosol of sport playgrounds.</title>
        <authorList>
            <person name="Chen P."/>
            <person name="Zhang G."/>
        </authorList>
    </citation>
    <scope>NUCLEOTIDE SEQUENCE [LARGE SCALE GENOMIC DNA]</scope>
    <source>
        <strain evidence="5 6">CX253</strain>
    </source>
</reference>